<reference evidence="2" key="1">
    <citation type="submission" date="2021-01" db="EMBL/GenBank/DDBJ databases">
        <title>Adiantum capillus-veneris genome.</title>
        <authorList>
            <person name="Fang Y."/>
            <person name="Liao Q."/>
        </authorList>
    </citation>
    <scope>NUCLEOTIDE SEQUENCE</scope>
    <source>
        <strain evidence="2">H3</strain>
        <tissue evidence="2">Leaf</tissue>
    </source>
</reference>
<evidence type="ECO:0000313" key="2">
    <source>
        <dbReference type="EMBL" id="KAI5074687.1"/>
    </source>
</evidence>
<dbReference type="AlphaFoldDB" id="A0A9D4UVQ1"/>
<gene>
    <name evidence="2" type="ORF">GOP47_0010648</name>
</gene>
<sequence length="243" mass="27644">MDDESSSEEESGSEGEEEEASPQSSSYQHGSLTCPSKAPRVHASFEPKLGYCEEYTSDYETKVENVNQESFSESYINFLLEKEKSRVDQSNLKVEISDQDRNHKSYESYHQEERLTDNIPTVYNSQGSFESKLESGNTIEYHTVDSEKANNMCGESNLSLEQVKANKSISSVSHHSNQSKPYSPTSISTYMTLQSARRDFDVETSNFHDHRDFDVEQEESKKLGCKIDENYQPLPIFSLCSDT</sequence>
<evidence type="ECO:0000313" key="3">
    <source>
        <dbReference type="Proteomes" id="UP000886520"/>
    </source>
</evidence>
<dbReference type="EMBL" id="JABFUD020000010">
    <property type="protein sequence ID" value="KAI5074687.1"/>
    <property type="molecule type" value="Genomic_DNA"/>
</dbReference>
<name>A0A9D4UVQ1_ADICA</name>
<dbReference type="Proteomes" id="UP000886520">
    <property type="component" value="Chromosome 10"/>
</dbReference>
<organism evidence="2 3">
    <name type="scientific">Adiantum capillus-veneris</name>
    <name type="common">Maidenhair fern</name>
    <dbReference type="NCBI Taxonomy" id="13818"/>
    <lineage>
        <taxon>Eukaryota</taxon>
        <taxon>Viridiplantae</taxon>
        <taxon>Streptophyta</taxon>
        <taxon>Embryophyta</taxon>
        <taxon>Tracheophyta</taxon>
        <taxon>Polypodiopsida</taxon>
        <taxon>Polypodiidae</taxon>
        <taxon>Polypodiales</taxon>
        <taxon>Pteridineae</taxon>
        <taxon>Pteridaceae</taxon>
        <taxon>Vittarioideae</taxon>
        <taxon>Adiantum</taxon>
    </lineage>
</organism>
<accession>A0A9D4UVQ1</accession>
<keyword evidence="3" id="KW-1185">Reference proteome</keyword>
<protein>
    <submittedName>
        <fullName evidence="2">Uncharacterized protein</fullName>
    </submittedName>
</protein>
<comment type="caution">
    <text evidence="2">The sequence shown here is derived from an EMBL/GenBank/DDBJ whole genome shotgun (WGS) entry which is preliminary data.</text>
</comment>
<proteinExistence type="predicted"/>
<feature type="region of interest" description="Disordered" evidence="1">
    <location>
        <begin position="1"/>
        <end position="38"/>
    </location>
</feature>
<feature type="compositionally biased region" description="Acidic residues" evidence="1">
    <location>
        <begin position="1"/>
        <end position="20"/>
    </location>
</feature>
<evidence type="ECO:0000256" key="1">
    <source>
        <dbReference type="SAM" id="MobiDB-lite"/>
    </source>
</evidence>